<evidence type="ECO:0000313" key="3">
    <source>
        <dbReference type="Proteomes" id="UP000299102"/>
    </source>
</evidence>
<feature type="region of interest" description="Disordered" evidence="1">
    <location>
        <begin position="133"/>
        <end position="177"/>
    </location>
</feature>
<evidence type="ECO:0000256" key="1">
    <source>
        <dbReference type="SAM" id="MobiDB-lite"/>
    </source>
</evidence>
<name>A0A4C1WYY6_EUMVA</name>
<dbReference type="AlphaFoldDB" id="A0A4C1WYY6"/>
<reference evidence="2 3" key="1">
    <citation type="journal article" date="2019" name="Commun. Biol.">
        <title>The bagworm genome reveals a unique fibroin gene that provides high tensile strength.</title>
        <authorList>
            <person name="Kono N."/>
            <person name="Nakamura H."/>
            <person name="Ohtoshi R."/>
            <person name="Tomita M."/>
            <person name="Numata K."/>
            <person name="Arakawa K."/>
        </authorList>
    </citation>
    <scope>NUCLEOTIDE SEQUENCE [LARGE SCALE GENOMIC DNA]</scope>
</reference>
<dbReference type="Proteomes" id="UP000299102">
    <property type="component" value="Unassembled WGS sequence"/>
</dbReference>
<evidence type="ECO:0000313" key="2">
    <source>
        <dbReference type="EMBL" id="GBP56571.1"/>
    </source>
</evidence>
<gene>
    <name evidence="2" type="ORF">EVAR_80332_1</name>
</gene>
<proteinExistence type="predicted"/>
<dbReference type="EMBL" id="BGZK01000696">
    <property type="protein sequence ID" value="GBP56571.1"/>
    <property type="molecule type" value="Genomic_DNA"/>
</dbReference>
<sequence length="267" mass="29370">MTWRSAPQPAHTAVLRILRHAARLFILKVLCCDELGAADVTVQFMRYHILTEYGREVTASTVAFRPRVADSETRTRSDTRNAVRPVLIRQLAVLRTRAVLGTRRSRSGDSQQYDACSGRAAKASRASASAAAAAAKDAPGIGKNMCPNEKRERVPPESRWSSPPMDTRNLGADTSTLPTSLKEMGYLMKLIDSGGNELTEGEISGWQTLSRPLRTSARRGRRPVVAEGALRGTEHAVISLIIYYIDQFASYRSRPKSTLSTTEPPET</sequence>
<keyword evidence="3" id="KW-1185">Reference proteome</keyword>
<comment type="caution">
    <text evidence="2">The sequence shown here is derived from an EMBL/GenBank/DDBJ whole genome shotgun (WGS) entry which is preliminary data.</text>
</comment>
<protein>
    <submittedName>
        <fullName evidence="2">Uncharacterized protein</fullName>
    </submittedName>
</protein>
<organism evidence="2 3">
    <name type="scientific">Eumeta variegata</name>
    <name type="common">Bagworm moth</name>
    <name type="synonym">Eumeta japonica</name>
    <dbReference type="NCBI Taxonomy" id="151549"/>
    <lineage>
        <taxon>Eukaryota</taxon>
        <taxon>Metazoa</taxon>
        <taxon>Ecdysozoa</taxon>
        <taxon>Arthropoda</taxon>
        <taxon>Hexapoda</taxon>
        <taxon>Insecta</taxon>
        <taxon>Pterygota</taxon>
        <taxon>Neoptera</taxon>
        <taxon>Endopterygota</taxon>
        <taxon>Lepidoptera</taxon>
        <taxon>Glossata</taxon>
        <taxon>Ditrysia</taxon>
        <taxon>Tineoidea</taxon>
        <taxon>Psychidae</taxon>
        <taxon>Oiketicinae</taxon>
        <taxon>Eumeta</taxon>
    </lineage>
</organism>
<accession>A0A4C1WYY6</accession>